<organism evidence="2 3">
    <name type="scientific">Blautia parvula</name>
    <dbReference type="NCBI Taxonomy" id="2877527"/>
    <lineage>
        <taxon>Bacteria</taxon>
        <taxon>Bacillati</taxon>
        <taxon>Bacillota</taxon>
        <taxon>Clostridia</taxon>
        <taxon>Lachnospirales</taxon>
        <taxon>Lachnospiraceae</taxon>
        <taxon>Blautia</taxon>
    </lineage>
</organism>
<keyword evidence="3" id="KW-1185">Reference proteome</keyword>
<evidence type="ECO:0000313" key="3">
    <source>
        <dbReference type="Proteomes" id="UP001600941"/>
    </source>
</evidence>
<proteinExistence type="predicted"/>
<dbReference type="Gene3D" id="1.10.260.40">
    <property type="entry name" value="lambda repressor-like DNA-binding domains"/>
    <property type="match status" value="1"/>
</dbReference>
<dbReference type="SUPFAM" id="SSF47413">
    <property type="entry name" value="lambda repressor-like DNA-binding domains"/>
    <property type="match status" value="1"/>
</dbReference>
<dbReference type="EMBL" id="BAABZQ010000001">
    <property type="protein sequence ID" value="GAA6500643.1"/>
    <property type="molecule type" value="Genomic_DNA"/>
</dbReference>
<accession>A0ABQ0BVS7</accession>
<reference evidence="2 3" key="1">
    <citation type="submission" date="2024-04" db="EMBL/GenBank/DDBJ databases">
        <title>Defined microbial consortia suppress multidrug-resistant proinflammatory Enterobacteriaceae via ecological control.</title>
        <authorList>
            <person name="Furuichi M."/>
            <person name="Kawaguchi T."/>
            <person name="Pust M."/>
            <person name="Yasuma K."/>
            <person name="Plichta D."/>
            <person name="Hasegawa N."/>
            <person name="Ohya T."/>
            <person name="Bhattarai S."/>
            <person name="Sasajima S."/>
            <person name="Aoto Y."/>
            <person name="Tuganbaev T."/>
            <person name="Yaginuma M."/>
            <person name="Ueda M."/>
            <person name="Okahashi N."/>
            <person name="Amafuji K."/>
            <person name="Kiridooshi Y."/>
            <person name="Sugita K."/>
            <person name="Strazar M."/>
            <person name="Skelly A."/>
            <person name="Suda W."/>
            <person name="Hattori M."/>
            <person name="Nakamoto N."/>
            <person name="Caballero S."/>
            <person name="Norman J."/>
            <person name="Olle B."/>
            <person name="Tanoue T."/>
            <person name="Arita M."/>
            <person name="Bucci V."/>
            <person name="Atarashi K."/>
            <person name="Xavier R."/>
            <person name="Honda K."/>
        </authorList>
    </citation>
    <scope>NUCLEOTIDE SEQUENCE [LARGE SCALE GENOMIC DNA]</scope>
    <source>
        <strain evidence="3">k34-0107-D12</strain>
    </source>
</reference>
<dbReference type="CDD" id="cd00093">
    <property type="entry name" value="HTH_XRE"/>
    <property type="match status" value="1"/>
</dbReference>
<dbReference type="RefSeq" id="WP_118110351.1">
    <property type="nucleotide sequence ID" value="NZ_BAABZQ010000001.1"/>
</dbReference>
<dbReference type="Proteomes" id="UP001600941">
    <property type="component" value="Unassembled WGS sequence"/>
</dbReference>
<dbReference type="InterPro" id="IPR010744">
    <property type="entry name" value="Phage_CI_N"/>
</dbReference>
<dbReference type="InterPro" id="IPR010982">
    <property type="entry name" value="Lambda_DNA-bd_dom_sf"/>
</dbReference>
<dbReference type="PROSITE" id="PS50943">
    <property type="entry name" value="HTH_CROC1"/>
    <property type="match status" value="1"/>
</dbReference>
<evidence type="ECO:0000259" key="1">
    <source>
        <dbReference type="PROSITE" id="PS50943"/>
    </source>
</evidence>
<comment type="caution">
    <text evidence="2">The sequence shown here is derived from an EMBL/GenBank/DDBJ whole genome shotgun (WGS) entry which is preliminary data.</text>
</comment>
<gene>
    <name evidence="2" type="ORF">K340107D12_34590</name>
</gene>
<name>A0ABQ0BVS7_9FIRM</name>
<protein>
    <recommendedName>
        <fullName evidence="1">HTH cro/C1-type domain-containing protein</fullName>
    </recommendedName>
</protein>
<sequence>MFYDNLRAVCAEKGTTVTTVLKELHMSTGSTGKWKEGSIPKIDTVMQLAEHLDVSLDYLVYGRKLYTEVSCLDPEWIDIITHIPDDKQKMCKDFLRTHMVIPEKYADRKRG</sequence>
<feature type="domain" description="HTH cro/C1-type" evidence="1">
    <location>
        <begin position="38"/>
        <end position="59"/>
    </location>
</feature>
<dbReference type="Pfam" id="PF07022">
    <property type="entry name" value="Phage_CI_repr"/>
    <property type="match status" value="1"/>
</dbReference>
<evidence type="ECO:0000313" key="2">
    <source>
        <dbReference type="EMBL" id="GAA6500643.1"/>
    </source>
</evidence>
<dbReference type="InterPro" id="IPR001387">
    <property type="entry name" value="Cro/C1-type_HTH"/>
</dbReference>